<dbReference type="WBParaSite" id="ES5_v2.g22046.t1">
    <property type="protein sequence ID" value="ES5_v2.g22046.t1"/>
    <property type="gene ID" value="ES5_v2.g22046"/>
</dbReference>
<proteinExistence type="predicted"/>
<reference evidence="2" key="1">
    <citation type="submission" date="2022-11" db="UniProtKB">
        <authorList>
            <consortium name="WormBaseParasite"/>
        </authorList>
    </citation>
    <scope>IDENTIFICATION</scope>
</reference>
<name>A0AC34FYX8_9BILA</name>
<accession>A0AC34FYX8</accession>
<protein>
    <submittedName>
        <fullName evidence="2">Uncharacterized protein</fullName>
    </submittedName>
</protein>
<evidence type="ECO:0000313" key="2">
    <source>
        <dbReference type="WBParaSite" id="ES5_v2.g22046.t1"/>
    </source>
</evidence>
<organism evidence="1 2">
    <name type="scientific">Panagrolaimus sp. ES5</name>
    <dbReference type="NCBI Taxonomy" id="591445"/>
    <lineage>
        <taxon>Eukaryota</taxon>
        <taxon>Metazoa</taxon>
        <taxon>Ecdysozoa</taxon>
        <taxon>Nematoda</taxon>
        <taxon>Chromadorea</taxon>
        <taxon>Rhabditida</taxon>
        <taxon>Tylenchina</taxon>
        <taxon>Panagrolaimomorpha</taxon>
        <taxon>Panagrolaimoidea</taxon>
        <taxon>Panagrolaimidae</taxon>
        <taxon>Panagrolaimus</taxon>
    </lineage>
</organism>
<sequence>MEIHVGIDPENGMLSYYNTNGNRTVDLNVAKVGSDEIQNVTLMFDEIRLRINGNFGCLCICLRNTYGNEIRKKFVEEGLKNEFKNVEIMNWETAAYLIVMPQINPTLSNGDVIWKY</sequence>
<dbReference type="Proteomes" id="UP000887579">
    <property type="component" value="Unplaced"/>
</dbReference>
<evidence type="ECO:0000313" key="1">
    <source>
        <dbReference type="Proteomes" id="UP000887579"/>
    </source>
</evidence>